<reference evidence="8 9" key="1">
    <citation type="submission" date="2019-08" db="EMBL/GenBank/DDBJ databases">
        <authorList>
            <person name="Peeters C."/>
        </authorList>
    </citation>
    <scope>NUCLEOTIDE SEQUENCE [LARGE SCALE GENOMIC DNA]</scope>
    <source>
        <strain evidence="8 9">LMG 20603</strain>
    </source>
</reference>
<dbReference type="InterPro" id="IPR013249">
    <property type="entry name" value="RNA_pol_sigma70_r4_t2"/>
</dbReference>
<evidence type="ECO:0000256" key="3">
    <source>
        <dbReference type="ARBA" id="ARBA00023082"/>
    </source>
</evidence>
<evidence type="ECO:0000259" key="6">
    <source>
        <dbReference type="Pfam" id="PF04542"/>
    </source>
</evidence>
<comment type="similarity">
    <text evidence="1">Belongs to the sigma-70 factor family. ECF subfamily.</text>
</comment>
<gene>
    <name evidence="8" type="ORF">PBR20603_01003</name>
</gene>
<evidence type="ECO:0000313" key="8">
    <source>
        <dbReference type="EMBL" id="VVE87078.1"/>
    </source>
</evidence>
<sequence>MISVQRRAMPNPSHLTPDSTPFAAMKVLYSPDRPRYGPRDGRVRMNDLPESTDRTGSPSAQRAGDRSADAAWRDALNRTLSAVGQEDRDAFAELYRMTSARVFGVILRMVRDRAEAEDLLQDVFVSVWRRASAFDPARGSAMTWLITLARNRTIDRLREHRETALDEPDALAIPSEDPTPAALAEASQERQRLEECMRRLEPQQRGVVREAFFSGASYSELAGRLSVPLGTMKSWIRRSLMQLKVCLEQ</sequence>
<dbReference type="NCBIfam" id="TIGR02937">
    <property type="entry name" value="sigma70-ECF"/>
    <property type="match status" value="1"/>
</dbReference>
<evidence type="ECO:0000259" key="7">
    <source>
        <dbReference type="Pfam" id="PF08281"/>
    </source>
</evidence>
<dbReference type="InterPro" id="IPR013324">
    <property type="entry name" value="RNA_pol_sigma_r3/r4-like"/>
</dbReference>
<dbReference type="PANTHER" id="PTHR43133:SF62">
    <property type="entry name" value="RNA POLYMERASE SIGMA FACTOR SIGZ"/>
    <property type="match status" value="1"/>
</dbReference>
<keyword evidence="4" id="KW-0804">Transcription</keyword>
<evidence type="ECO:0000256" key="2">
    <source>
        <dbReference type="ARBA" id="ARBA00023015"/>
    </source>
</evidence>
<dbReference type="Pfam" id="PF08281">
    <property type="entry name" value="Sigma70_r4_2"/>
    <property type="match status" value="1"/>
</dbReference>
<evidence type="ECO:0000256" key="4">
    <source>
        <dbReference type="ARBA" id="ARBA00023163"/>
    </source>
</evidence>
<dbReference type="InterPro" id="IPR036388">
    <property type="entry name" value="WH-like_DNA-bd_sf"/>
</dbReference>
<evidence type="ECO:0000256" key="1">
    <source>
        <dbReference type="ARBA" id="ARBA00010641"/>
    </source>
</evidence>
<dbReference type="CDD" id="cd06171">
    <property type="entry name" value="Sigma70_r4"/>
    <property type="match status" value="1"/>
</dbReference>
<dbReference type="GO" id="GO:0003677">
    <property type="term" value="F:DNA binding"/>
    <property type="evidence" value="ECO:0007669"/>
    <property type="project" value="InterPro"/>
</dbReference>
<dbReference type="EMBL" id="CABPST010000002">
    <property type="protein sequence ID" value="VVE87078.1"/>
    <property type="molecule type" value="Genomic_DNA"/>
</dbReference>
<keyword evidence="9" id="KW-1185">Reference proteome</keyword>
<dbReference type="InterPro" id="IPR007627">
    <property type="entry name" value="RNA_pol_sigma70_r2"/>
</dbReference>
<keyword evidence="3" id="KW-0731">Sigma factor</keyword>
<dbReference type="Gene3D" id="1.10.10.10">
    <property type="entry name" value="Winged helix-like DNA-binding domain superfamily/Winged helix DNA-binding domain"/>
    <property type="match status" value="1"/>
</dbReference>
<dbReference type="Pfam" id="PF04542">
    <property type="entry name" value="Sigma70_r2"/>
    <property type="match status" value="1"/>
</dbReference>
<feature type="region of interest" description="Disordered" evidence="5">
    <location>
        <begin position="1"/>
        <end position="20"/>
    </location>
</feature>
<feature type="region of interest" description="Disordered" evidence="5">
    <location>
        <begin position="29"/>
        <end position="68"/>
    </location>
</feature>
<dbReference type="InterPro" id="IPR014284">
    <property type="entry name" value="RNA_pol_sigma-70_dom"/>
</dbReference>
<feature type="domain" description="RNA polymerase sigma-70 region 2" evidence="6">
    <location>
        <begin position="94"/>
        <end position="161"/>
    </location>
</feature>
<evidence type="ECO:0000256" key="5">
    <source>
        <dbReference type="SAM" id="MobiDB-lite"/>
    </source>
</evidence>
<organism evidence="8 9">
    <name type="scientific">Pandoraea bronchicola</name>
    <dbReference type="NCBI Taxonomy" id="2508287"/>
    <lineage>
        <taxon>Bacteria</taxon>
        <taxon>Pseudomonadati</taxon>
        <taxon>Pseudomonadota</taxon>
        <taxon>Betaproteobacteria</taxon>
        <taxon>Burkholderiales</taxon>
        <taxon>Burkholderiaceae</taxon>
        <taxon>Pandoraea</taxon>
    </lineage>
</organism>
<dbReference type="PANTHER" id="PTHR43133">
    <property type="entry name" value="RNA POLYMERASE ECF-TYPE SIGMA FACTO"/>
    <property type="match status" value="1"/>
</dbReference>
<keyword evidence="2" id="KW-0805">Transcription regulation</keyword>
<dbReference type="InterPro" id="IPR013325">
    <property type="entry name" value="RNA_pol_sigma_r2"/>
</dbReference>
<dbReference type="Proteomes" id="UP000382040">
    <property type="component" value="Unassembled WGS sequence"/>
</dbReference>
<dbReference type="SUPFAM" id="SSF88946">
    <property type="entry name" value="Sigma2 domain of RNA polymerase sigma factors"/>
    <property type="match status" value="1"/>
</dbReference>
<feature type="compositionally biased region" description="Basic and acidic residues" evidence="5">
    <location>
        <begin position="32"/>
        <end position="53"/>
    </location>
</feature>
<dbReference type="Gene3D" id="1.10.1740.10">
    <property type="match status" value="1"/>
</dbReference>
<protein>
    <submittedName>
        <fullName evidence="8">RNA polymerase subunit sigma-24</fullName>
    </submittedName>
</protein>
<dbReference type="InterPro" id="IPR039425">
    <property type="entry name" value="RNA_pol_sigma-70-like"/>
</dbReference>
<proteinExistence type="inferred from homology"/>
<dbReference type="GO" id="GO:0016987">
    <property type="term" value="F:sigma factor activity"/>
    <property type="evidence" value="ECO:0007669"/>
    <property type="project" value="UniProtKB-KW"/>
</dbReference>
<dbReference type="AlphaFoldDB" id="A0A5E5BNY5"/>
<accession>A0A5E5BNY5</accession>
<dbReference type="SUPFAM" id="SSF88659">
    <property type="entry name" value="Sigma3 and sigma4 domains of RNA polymerase sigma factors"/>
    <property type="match status" value="1"/>
</dbReference>
<feature type="domain" description="RNA polymerase sigma factor 70 region 4 type 2" evidence="7">
    <location>
        <begin position="190"/>
        <end position="243"/>
    </location>
</feature>
<name>A0A5E5BNY5_9BURK</name>
<evidence type="ECO:0000313" key="9">
    <source>
        <dbReference type="Proteomes" id="UP000382040"/>
    </source>
</evidence>
<dbReference type="GO" id="GO:0006352">
    <property type="term" value="P:DNA-templated transcription initiation"/>
    <property type="evidence" value="ECO:0007669"/>
    <property type="project" value="InterPro"/>
</dbReference>